<dbReference type="GO" id="GO:0003964">
    <property type="term" value="F:RNA-directed DNA polymerase activity"/>
    <property type="evidence" value="ECO:0007669"/>
    <property type="project" value="UniProtKB-KW"/>
</dbReference>
<dbReference type="EMBL" id="BGZK01000137">
    <property type="protein sequence ID" value="GBP22132.1"/>
    <property type="molecule type" value="Genomic_DNA"/>
</dbReference>
<sequence>MAPEYNRGSHTVGIFLDIEKAFDPVWRSGSLYRLLANTQILPALVRTVALFLERRSFFIAVEDATLDPRPIRTGVPQGRFLSLCLYAVVPILAGQLQNLEEDVVFALYADDSVYLASSRRADLTVAKLQKVLDLLSDWLDKWRIVVNLTKTAALLTGQQHIMAPKLRLRGQEVESQTRV</sequence>
<evidence type="ECO:0000313" key="2">
    <source>
        <dbReference type="EMBL" id="GBP22132.1"/>
    </source>
</evidence>
<feature type="domain" description="Reverse transcriptase" evidence="1">
    <location>
        <begin position="1"/>
        <end position="173"/>
    </location>
</feature>
<evidence type="ECO:0000313" key="3">
    <source>
        <dbReference type="Proteomes" id="UP000299102"/>
    </source>
</evidence>
<dbReference type="Pfam" id="PF00078">
    <property type="entry name" value="RVT_1"/>
    <property type="match status" value="1"/>
</dbReference>
<keyword evidence="2" id="KW-0695">RNA-directed DNA polymerase</keyword>
<reference evidence="2 3" key="1">
    <citation type="journal article" date="2019" name="Commun. Biol.">
        <title>The bagworm genome reveals a unique fibroin gene that provides high tensile strength.</title>
        <authorList>
            <person name="Kono N."/>
            <person name="Nakamura H."/>
            <person name="Ohtoshi R."/>
            <person name="Tomita M."/>
            <person name="Numata K."/>
            <person name="Arakawa K."/>
        </authorList>
    </citation>
    <scope>NUCLEOTIDE SEQUENCE [LARGE SCALE GENOMIC DNA]</scope>
</reference>
<comment type="caution">
    <text evidence="2">The sequence shown here is derived from an EMBL/GenBank/DDBJ whole genome shotgun (WGS) entry which is preliminary data.</text>
</comment>
<evidence type="ECO:0000259" key="1">
    <source>
        <dbReference type="PROSITE" id="PS50878"/>
    </source>
</evidence>
<accession>A0A4C1U6X9</accession>
<dbReference type="InterPro" id="IPR000477">
    <property type="entry name" value="RT_dom"/>
</dbReference>
<dbReference type="OrthoDB" id="412981at2759"/>
<gene>
    <name evidence="2" type="primary">pol</name>
    <name evidence="2" type="ORF">EVAR_10641_1</name>
</gene>
<dbReference type="PROSITE" id="PS50878">
    <property type="entry name" value="RT_POL"/>
    <property type="match status" value="1"/>
</dbReference>
<keyword evidence="2" id="KW-0808">Transferase</keyword>
<dbReference type="AlphaFoldDB" id="A0A4C1U6X9"/>
<keyword evidence="2" id="KW-0548">Nucleotidyltransferase</keyword>
<keyword evidence="3" id="KW-1185">Reference proteome</keyword>
<protein>
    <submittedName>
        <fullName evidence="2">RNA-directed DNA polymerase from mobile element jockey</fullName>
    </submittedName>
</protein>
<proteinExistence type="predicted"/>
<dbReference type="Proteomes" id="UP000299102">
    <property type="component" value="Unassembled WGS sequence"/>
</dbReference>
<organism evidence="2 3">
    <name type="scientific">Eumeta variegata</name>
    <name type="common">Bagworm moth</name>
    <name type="synonym">Eumeta japonica</name>
    <dbReference type="NCBI Taxonomy" id="151549"/>
    <lineage>
        <taxon>Eukaryota</taxon>
        <taxon>Metazoa</taxon>
        <taxon>Ecdysozoa</taxon>
        <taxon>Arthropoda</taxon>
        <taxon>Hexapoda</taxon>
        <taxon>Insecta</taxon>
        <taxon>Pterygota</taxon>
        <taxon>Neoptera</taxon>
        <taxon>Endopterygota</taxon>
        <taxon>Lepidoptera</taxon>
        <taxon>Glossata</taxon>
        <taxon>Ditrysia</taxon>
        <taxon>Tineoidea</taxon>
        <taxon>Psychidae</taxon>
        <taxon>Oiketicinae</taxon>
        <taxon>Eumeta</taxon>
    </lineage>
</organism>
<name>A0A4C1U6X9_EUMVA</name>
<dbReference type="STRING" id="151549.A0A4C1U6X9"/>